<dbReference type="InterPro" id="IPR036873">
    <property type="entry name" value="Rhodanese-like_dom_sf"/>
</dbReference>
<dbReference type="RefSeq" id="WP_238722887.1">
    <property type="nucleotide sequence ID" value="NZ_JAHQCW010000043.1"/>
</dbReference>
<dbReference type="Proteomes" id="UP000712157">
    <property type="component" value="Unassembled WGS sequence"/>
</dbReference>
<dbReference type="SUPFAM" id="SSF52821">
    <property type="entry name" value="Rhodanese/Cell cycle control phosphatase"/>
    <property type="match status" value="1"/>
</dbReference>
<reference evidence="2" key="1">
    <citation type="submission" date="2021-06" db="EMBL/GenBank/DDBJ databases">
        <title>Description of novel taxa of the family Lachnospiraceae.</title>
        <authorList>
            <person name="Chaplin A.V."/>
            <person name="Sokolova S.R."/>
            <person name="Pikina A.P."/>
            <person name="Korzhanova M."/>
            <person name="Belova V."/>
            <person name="Korostin D."/>
            <person name="Efimov B.A."/>
        </authorList>
    </citation>
    <scope>NUCLEOTIDE SEQUENCE</scope>
    <source>
        <strain evidence="2">ASD5720</strain>
    </source>
</reference>
<dbReference type="PANTHER" id="PTHR43031">
    <property type="entry name" value="FAD-DEPENDENT OXIDOREDUCTASE"/>
    <property type="match status" value="1"/>
</dbReference>
<dbReference type="SMART" id="SM00450">
    <property type="entry name" value="RHOD"/>
    <property type="match status" value="1"/>
</dbReference>
<dbReference type="Gene3D" id="3.40.250.10">
    <property type="entry name" value="Rhodanese-like domain"/>
    <property type="match status" value="1"/>
</dbReference>
<organism evidence="2 3">
    <name type="scientific">Diplocloster agilis</name>
    <dbReference type="NCBI Taxonomy" id="2850323"/>
    <lineage>
        <taxon>Bacteria</taxon>
        <taxon>Bacillati</taxon>
        <taxon>Bacillota</taxon>
        <taxon>Clostridia</taxon>
        <taxon>Lachnospirales</taxon>
        <taxon>Lachnospiraceae</taxon>
        <taxon>Diplocloster</taxon>
    </lineage>
</organism>
<sequence length="101" mass="11484">MGFETIPAKDIDRYVGQPGVFIIDLREREEFRSQHIRGAYNIPYEELDRYKGSFGSHTLILYCERGGISLMAAKHLGDEGYHVKTVVGGILAYRGRYLETA</sequence>
<dbReference type="AlphaFoldDB" id="A0A949K0W0"/>
<dbReference type="Pfam" id="PF00581">
    <property type="entry name" value="Rhodanese"/>
    <property type="match status" value="1"/>
</dbReference>
<proteinExistence type="predicted"/>
<accession>A0A949K0W0</accession>
<protein>
    <submittedName>
        <fullName evidence="2">Rhodanese-like domain-containing protein</fullName>
    </submittedName>
</protein>
<keyword evidence="3" id="KW-1185">Reference proteome</keyword>
<dbReference type="InterPro" id="IPR050229">
    <property type="entry name" value="GlpE_sulfurtransferase"/>
</dbReference>
<dbReference type="CDD" id="cd00158">
    <property type="entry name" value="RHOD"/>
    <property type="match status" value="1"/>
</dbReference>
<dbReference type="InterPro" id="IPR001763">
    <property type="entry name" value="Rhodanese-like_dom"/>
</dbReference>
<evidence type="ECO:0000313" key="3">
    <source>
        <dbReference type="Proteomes" id="UP000712157"/>
    </source>
</evidence>
<evidence type="ECO:0000259" key="1">
    <source>
        <dbReference type="PROSITE" id="PS50206"/>
    </source>
</evidence>
<feature type="domain" description="Rhodanese" evidence="1">
    <location>
        <begin position="16"/>
        <end position="101"/>
    </location>
</feature>
<dbReference type="EMBL" id="JAHQCW010000043">
    <property type="protein sequence ID" value="MBU9738860.1"/>
    <property type="molecule type" value="Genomic_DNA"/>
</dbReference>
<comment type="caution">
    <text evidence="2">The sequence shown here is derived from an EMBL/GenBank/DDBJ whole genome shotgun (WGS) entry which is preliminary data.</text>
</comment>
<dbReference type="PANTHER" id="PTHR43031:SF7">
    <property type="entry name" value="NITRIC OXIDE REDUCTASE FLRD-NAD(+) REDUCTASE"/>
    <property type="match status" value="1"/>
</dbReference>
<name>A0A949K0W0_9FIRM</name>
<gene>
    <name evidence="2" type="ORF">KTH89_20165</name>
</gene>
<evidence type="ECO:0000313" key="2">
    <source>
        <dbReference type="EMBL" id="MBU9738860.1"/>
    </source>
</evidence>
<dbReference type="PROSITE" id="PS50206">
    <property type="entry name" value="RHODANESE_3"/>
    <property type="match status" value="1"/>
</dbReference>